<dbReference type="NCBIfam" id="TIGR00487">
    <property type="entry name" value="IF-2"/>
    <property type="match status" value="1"/>
</dbReference>
<comment type="similarity">
    <text evidence="1">Belongs to the TRAFAC class translation factor GTPase superfamily. Classic translation factor GTPase family. IF-2 subfamily.</text>
</comment>
<dbReference type="Gene3D" id="1.10.10.2480">
    <property type="match status" value="1"/>
</dbReference>
<name>E6Q4L4_9ZZZZ</name>
<feature type="region of interest" description="Disordered" evidence="6">
    <location>
        <begin position="61"/>
        <end position="328"/>
    </location>
</feature>
<dbReference type="SUPFAM" id="SSF52540">
    <property type="entry name" value="P-loop containing nucleoside triphosphate hydrolases"/>
    <property type="match status" value="1"/>
</dbReference>
<feature type="compositionally biased region" description="Low complexity" evidence="6">
    <location>
        <begin position="61"/>
        <end position="73"/>
    </location>
</feature>
<sequence>MATRKVKIFELAKEVGITSKELIVLFNERLGGLFEAKNALTVVPDQVADLVRSVLLKPTAAAAPSAPPAASTAPTPPAPAEAVAERPAPAAAPKAKAREPETPRLRPVTTPVRASTPRKAATPPPAESLPEFVASAPEPPAPQAAPPAPLSPPVPKASPAPKAPPAAPSAAPTRPAPAPGAPAAPFRPTPRPLGDQPIPRLRPVPHGQSSIVPPRRPAPPPTTAASASPSAPPPGMQPGGMGRPGAPVARRPMGNGPFRPLAPGARPAGAPGVPAPGATDAPAPSSGGRPGDKRSHQEKATAKKDREKDLLLEKERARKKKSESSPIDTGKKLETIEIPDLLTVQELATSMIVPAKDVITELIKMGTMATINQNIPADVATAVAKKFGFNAVVKEAGEEVTVEQEEDRPEMMTPRPPVVTVLGHVDHGKTSLLDKIRRADVAAGEAGGITQKIGAYTVEHNDRKITFIDTPGHEAFTAMRARGARVTDVAILVVAADDGVMPQTREAINHAQAAGVPIVVAINKIDKGDAQPDRVKQQLSELGLQPVDWGGKTEMVPVSARTGEGIDHLLETVLLEADIRDLKANKNRRAGGVVIESSLDRGRGAVATVLVQTGTLRVGDIVVVGGTFGKVRALIDDKGRQVKKAGPSIPVEVMGLQDIPSAGDTLVVVSDERVAREAADKRKSRRRDVRIAATTTQKVSLETFMSMPTEGKKTLNIIVKADGQGSVEALRARMESLSNDDVEIRVIHGGVGAITPNDVNLASASNAVLIGFNVRPDETAKRLADNESVDLRFYQVIYDIEDDLKKAMRGMLAPVVREVTLGHAEVRQIFKVSKVGTIAGCYVRDGKILRNSKIRVLRDGTVVFTGEIESLRRIKDDVREVAEGFECGIQVARFSDLKDGDVIESFTTEQVAAELVGAS</sequence>
<dbReference type="AlphaFoldDB" id="E6Q4L4"/>
<feature type="compositionally biased region" description="Low complexity" evidence="6">
    <location>
        <begin position="256"/>
        <end position="287"/>
    </location>
</feature>
<dbReference type="FunFam" id="3.40.50.10050:FF:000001">
    <property type="entry name" value="Translation initiation factor IF-2"/>
    <property type="match status" value="1"/>
</dbReference>
<dbReference type="InterPro" id="IPR006847">
    <property type="entry name" value="IF2_N"/>
</dbReference>
<dbReference type="PANTHER" id="PTHR43381:SF5">
    <property type="entry name" value="TR-TYPE G DOMAIN-CONTAINING PROTEIN"/>
    <property type="match status" value="1"/>
</dbReference>
<proteinExistence type="inferred from homology"/>
<accession>E6Q4L4</accession>
<dbReference type="InterPro" id="IPR005225">
    <property type="entry name" value="Small_GTP-bd"/>
</dbReference>
<dbReference type="InterPro" id="IPR023115">
    <property type="entry name" value="TIF_IF2_dom3"/>
</dbReference>
<reference evidence="8" key="1">
    <citation type="submission" date="2009-10" db="EMBL/GenBank/DDBJ databases">
        <title>Diversity of trophic interactions inside an arsenic-rich microbial ecosystem.</title>
        <authorList>
            <person name="Bertin P.N."/>
            <person name="Heinrich-Salmeron A."/>
            <person name="Pelletier E."/>
            <person name="Goulhen-Chollet F."/>
            <person name="Arsene-Ploetze F."/>
            <person name="Gallien S."/>
            <person name="Calteau A."/>
            <person name="Vallenet D."/>
            <person name="Casiot C."/>
            <person name="Chane-Woon-Ming B."/>
            <person name="Giloteaux L."/>
            <person name="Barakat M."/>
            <person name="Bonnefoy V."/>
            <person name="Bruneel O."/>
            <person name="Chandler M."/>
            <person name="Cleiss J."/>
            <person name="Duran R."/>
            <person name="Elbaz-Poulichet F."/>
            <person name="Fonknechten N."/>
            <person name="Lauga B."/>
            <person name="Mornico D."/>
            <person name="Ortet P."/>
            <person name="Schaeffer C."/>
            <person name="Siguier P."/>
            <person name="Alexander Thil Smith A."/>
            <person name="Van Dorsselaer A."/>
            <person name="Weissenbach J."/>
            <person name="Medigue C."/>
            <person name="Le Paslier D."/>
        </authorList>
    </citation>
    <scope>NUCLEOTIDE SEQUENCE</scope>
</reference>
<dbReference type="InterPro" id="IPR027417">
    <property type="entry name" value="P-loop_NTPase"/>
</dbReference>
<feature type="domain" description="Tr-type G" evidence="7">
    <location>
        <begin position="414"/>
        <end position="583"/>
    </location>
</feature>
<feature type="compositionally biased region" description="Pro residues" evidence="6">
    <location>
        <begin position="137"/>
        <end position="167"/>
    </location>
</feature>
<dbReference type="CDD" id="cd01887">
    <property type="entry name" value="IF2_eIF5B"/>
    <property type="match status" value="1"/>
</dbReference>
<comment type="caution">
    <text evidence="8">The sequence shown here is derived from an EMBL/GenBank/DDBJ whole genome shotgun (WGS) entry which is preliminary data.</text>
</comment>
<evidence type="ECO:0000256" key="2">
    <source>
        <dbReference type="ARBA" id="ARBA00022540"/>
    </source>
</evidence>
<keyword evidence="3" id="KW-0547">Nucleotide-binding</keyword>
<dbReference type="GO" id="GO:0005525">
    <property type="term" value="F:GTP binding"/>
    <property type="evidence" value="ECO:0007669"/>
    <property type="project" value="UniProtKB-KW"/>
</dbReference>
<dbReference type="SUPFAM" id="SSF52156">
    <property type="entry name" value="Initiation factor IF2/eIF5b, domain 3"/>
    <property type="match status" value="1"/>
</dbReference>
<dbReference type="InterPro" id="IPR000178">
    <property type="entry name" value="TF_IF2_bacterial-like"/>
</dbReference>
<dbReference type="NCBIfam" id="TIGR00231">
    <property type="entry name" value="small_GTP"/>
    <property type="match status" value="1"/>
</dbReference>
<dbReference type="EMBL" id="CABO01000029">
    <property type="protein sequence ID" value="CBI02125.1"/>
    <property type="molecule type" value="Genomic_DNA"/>
</dbReference>
<dbReference type="FunFam" id="2.40.30.10:FF:000007">
    <property type="entry name" value="Translation initiation factor IF-2"/>
    <property type="match status" value="1"/>
</dbReference>
<evidence type="ECO:0000256" key="4">
    <source>
        <dbReference type="ARBA" id="ARBA00022917"/>
    </source>
</evidence>
<keyword evidence="5" id="KW-0342">GTP-binding</keyword>
<dbReference type="HAMAP" id="MF_00100_B">
    <property type="entry name" value="IF_2_B"/>
    <property type="match status" value="1"/>
</dbReference>
<dbReference type="Gene3D" id="3.40.50.300">
    <property type="entry name" value="P-loop containing nucleotide triphosphate hydrolases"/>
    <property type="match status" value="1"/>
</dbReference>
<evidence type="ECO:0000256" key="6">
    <source>
        <dbReference type="SAM" id="MobiDB-lite"/>
    </source>
</evidence>
<evidence type="ECO:0000256" key="1">
    <source>
        <dbReference type="ARBA" id="ARBA00007733"/>
    </source>
</evidence>
<dbReference type="Pfam" id="PF11987">
    <property type="entry name" value="IF-2"/>
    <property type="match status" value="1"/>
</dbReference>
<keyword evidence="4" id="KW-0648">Protein biosynthesis</keyword>
<dbReference type="InterPro" id="IPR036925">
    <property type="entry name" value="TIF_IF2_dom3_sf"/>
</dbReference>
<dbReference type="InterPro" id="IPR053905">
    <property type="entry name" value="EF-G-like_DII"/>
</dbReference>
<dbReference type="PANTHER" id="PTHR43381">
    <property type="entry name" value="TRANSLATION INITIATION FACTOR IF-2-RELATED"/>
    <property type="match status" value="1"/>
</dbReference>
<organism evidence="8">
    <name type="scientific">mine drainage metagenome</name>
    <dbReference type="NCBI Taxonomy" id="410659"/>
    <lineage>
        <taxon>unclassified sequences</taxon>
        <taxon>metagenomes</taxon>
        <taxon>ecological metagenomes</taxon>
    </lineage>
</organism>
<evidence type="ECO:0000256" key="3">
    <source>
        <dbReference type="ARBA" id="ARBA00022741"/>
    </source>
</evidence>
<feature type="compositionally biased region" description="Basic and acidic residues" evidence="6">
    <location>
        <begin position="290"/>
        <end position="316"/>
    </location>
</feature>
<dbReference type="InterPro" id="IPR009000">
    <property type="entry name" value="Transl_B-barrel_sf"/>
</dbReference>
<dbReference type="Pfam" id="PF04760">
    <property type="entry name" value="IF2_N"/>
    <property type="match status" value="1"/>
</dbReference>
<dbReference type="SUPFAM" id="SSF50447">
    <property type="entry name" value="Translation proteins"/>
    <property type="match status" value="2"/>
</dbReference>
<dbReference type="PROSITE" id="PS01176">
    <property type="entry name" value="IF2"/>
    <property type="match status" value="1"/>
</dbReference>
<dbReference type="GO" id="GO:0003924">
    <property type="term" value="F:GTPase activity"/>
    <property type="evidence" value="ECO:0007669"/>
    <property type="project" value="InterPro"/>
</dbReference>
<dbReference type="Gene3D" id="3.40.50.10050">
    <property type="entry name" value="Translation initiation factor IF- 2, domain 3"/>
    <property type="match status" value="1"/>
</dbReference>
<keyword evidence="2 8" id="KW-0396">Initiation factor</keyword>
<dbReference type="InterPro" id="IPR015760">
    <property type="entry name" value="TIF_IF2"/>
</dbReference>
<dbReference type="GO" id="GO:0003743">
    <property type="term" value="F:translation initiation factor activity"/>
    <property type="evidence" value="ECO:0007669"/>
    <property type="project" value="UniProtKB-KW"/>
</dbReference>
<feature type="compositionally biased region" description="Pro residues" evidence="6">
    <location>
        <begin position="174"/>
        <end position="191"/>
    </location>
</feature>
<dbReference type="CDD" id="cd03692">
    <property type="entry name" value="mtIF2_IVc"/>
    <property type="match status" value="1"/>
</dbReference>
<protein>
    <submittedName>
        <fullName evidence="8">Translation initiation factor IF-2</fullName>
    </submittedName>
</protein>
<dbReference type="Gene3D" id="2.40.30.10">
    <property type="entry name" value="Translation factors"/>
    <property type="match status" value="2"/>
</dbReference>
<dbReference type="CDD" id="cd03702">
    <property type="entry name" value="IF2_mtIF2_II"/>
    <property type="match status" value="1"/>
</dbReference>
<evidence type="ECO:0000313" key="8">
    <source>
        <dbReference type="EMBL" id="CBI02125.1"/>
    </source>
</evidence>
<dbReference type="FunFam" id="2.40.30.10:FF:000008">
    <property type="entry name" value="Translation initiation factor IF-2"/>
    <property type="match status" value="1"/>
</dbReference>
<dbReference type="InterPro" id="IPR044145">
    <property type="entry name" value="IF2_II"/>
</dbReference>
<dbReference type="InterPro" id="IPR000795">
    <property type="entry name" value="T_Tr_GTP-bd_dom"/>
</dbReference>
<dbReference type="GO" id="GO:0005829">
    <property type="term" value="C:cytosol"/>
    <property type="evidence" value="ECO:0007669"/>
    <property type="project" value="TreeGrafter"/>
</dbReference>
<feature type="compositionally biased region" description="Low complexity" evidence="6">
    <location>
        <begin position="80"/>
        <end position="94"/>
    </location>
</feature>
<dbReference type="Pfam" id="PF00009">
    <property type="entry name" value="GTP_EFTU"/>
    <property type="match status" value="1"/>
</dbReference>
<dbReference type="PROSITE" id="PS51722">
    <property type="entry name" value="G_TR_2"/>
    <property type="match status" value="1"/>
</dbReference>
<dbReference type="Pfam" id="PF22042">
    <property type="entry name" value="EF-G_D2"/>
    <property type="match status" value="1"/>
</dbReference>
<evidence type="ECO:0000259" key="7">
    <source>
        <dbReference type="PROSITE" id="PS51722"/>
    </source>
</evidence>
<evidence type="ECO:0000256" key="5">
    <source>
        <dbReference type="ARBA" id="ARBA00023134"/>
    </source>
</evidence>
<dbReference type="FunFam" id="3.40.50.300:FF:000019">
    <property type="entry name" value="Translation initiation factor IF-2"/>
    <property type="match status" value="1"/>
</dbReference>
<gene>
    <name evidence="8" type="ORF">CARN4_2321</name>
</gene>